<organism evidence="16 17">
    <name type="scientific">Planctopirus hydrillae</name>
    <dbReference type="NCBI Taxonomy" id="1841610"/>
    <lineage>
        <taxon>Bacteria</taxon>
        <taxon>Pseudomonadati</taxon>
        <taxon>Planctomycetota</taxon>
        <taxon>Planctomycetia</taxon>
        <taxon>Planctomycetales</taxon>
        <taxon>Planctomycetaceae</taxon>
        <taxon>Planctopirus</taxon>
    </lineage>
</organism>
<dbReference type="Pfam" id="PF02742">
    <property type="entry name" value="Fe_dep_repr_C"/>
    <property type="match status" value="1"/>
</dbReference>
<evidence type="ECO:0000313" key="17">
    <source>
        <dbReference type="Proteomes" id="UP000094828"/>
    </source>
</evidence>
<dbReference type="PANTHER" id="PTHR33238:SF11">
    <property type="entry name" value="TRANSCRIPTIONAL REGULATOR MNTR"/>
    <property type="match status" value="1"/>
</dbReference>
<feature type="domain" description="HTH dtxR-type" evidence="15">
    <location>
        <begin position="1"/>
        <end position="65"/>
    </location>
</feature>
<sequence>MTSLTVENYLKAMLQIGLKHQQHWVTTGQLASELNVSPGSVTSMLKTLSEAHLAEYRPYGGVALTETGKTLALRMLRRHRLIELFLVQTLKLTWDQVHEEAEHMEHAVSDFLVERIDEFLDRPVADPHGDPIPASDGVMRGVEEATFPLAEIPCGEWFRVSRVVNQDPAFLRFLTEAGIEIGSTGIVRSNSPEAGMVSFELSGRPLNLGHSAAADLQVVVCKPEAQ</sequence>
<dbReference type="InterPro" id="IPR022689">
    <property type="entry name" value="Iron_dep_repressor"/>
</dbReference>
<protein>
    <recommendedName>
        <fullName evidence="4">Transcriptional regulator MntR</fullName>
    </recommendedName>
    <alternativeName>
        <fullName evidence="14">Manganese transport regulator</fullName>
    </alternativeName>
</protein>
<dbReference type="PANTHER" id="PTHR33238">
    <property type="entry name" value="IRON (METAL) DEPENDENT REPRESSOR, DTXR FAMILY"/>
    <property type="match status" value="1"/>
</dbReference>
<keyword evidence="9" id="KW-0238">DNA-binding</keyword>
<dbReference type="InterPro" id="IPR038157">
    <property type="entry name" value="FeoA_core_dom"/>
</dbReference>
<evidence type="ECO:0000256" key="5">
    <source>
        <dbReference type="ARBA" id="ARBA00022490"/>
    </source>
</evidence>
<dbReference type="RefSeq" id="WP_068853116.1">
    <property type="nucleotide sequence ID" value="NZ_LYDR01000158.1"/>
</dbReference>
<dbReference type="OrthoDB" id="9791355at2"/>
<evidence type="ECO:0000256" key="9">
    <source>
        <dbReference type="ARBA" id="ARBA00023125"/>
    </source>
</evidence>
<dbReference type="SUPFAM" id="SSF46785">
    <property type="entry name" value="Winged helix' DNA-binding domain"/>
    <property type="match status" value="1"/>
</dbReference>
<dbReference type="GO" id="GO:0003700">
    <property type="term" value="F:DNA-binding transcription factor activity"/>
    <property type="evidence" value="ECO:0007669"/>
    <property type="project" value="InterPro"/>
</dbReference>
<comment type="function">
    <text evidence="13">In the presence of manganese, represses expression of mntH and mntS. Up-regulates expression of mntP.</text>
</comment>
<dbReference type="PROSITE" id="PS50944">
    <property type="entry name" value="HTH_DTXR"/>
    <property type="match status" value="1"/>
</dbReference>
<name>A0A1C3E461_9PLAN</name>
<dbReference type="InterPro" id="IPR008988">
    <property type="entry name" value="Transcriptional_repressor_C"/>
</dbReference>
<dbReference type="InterPro" id="IPR007167">
    <property type="entry name" value="Fe-transptr_FeoA-like"/>
</dbReference>
<dbReference type="Proteomes" id="UP000094828">
    <property type="component" value="Unassembled WGS sequence"/>
</dbReference>
<evidence type="ECO:0000256" key="10">
    <source>
        <dbReference type="ARBA" id="ARBA00023159"/>
    </source>
</evidence>
<dbReference type="SMART" id="SM00899">
    <property type="entry name" value="FeoA"/>
    <property type="match status" value="1"/>
</dbReference>
<dbReference type="Gene3D" id="1.10.10.10">
    <property type="entry name" value="Winged helix-like DNA-binding domain superfamily/Winged helix DNA-binding domain"/>
    <property type="match status" value="1"/>
</dbReference>
<dbReference type="STRING" id="1841610.A6X21_14270"/>
<comment type="caution">
    <text evidence="16">The sequence shown here is derived from an EMBL/GenBank/DDBJ whole genome shotgun (WGS) entry which is preliminary data.</text>
</comment>
<keyword evidence="6" id="KW-0678">Repressor</keyword>
<dbReference type="InterPro" id="IPR036390">
    <property type="entry name" value="WH_DNA-bd_sf"/>
</dbReference>
<evidence type="ECO:0000256" key="11">
    <source>
        <dbReference type="ARBA" id="ARBA00023163"/>
    </source>
</evidence>
<proteinExistence type="inferred from homology"/>
<dbReference type="EMBL" id="LYDR01000158">
    <property type="protein sequence ID" value="ODA28024.1"/>
    <property type="molecule type" value="Genomic_DNA"/>
</dbReference>
<gene>
    <name evidence="16" type="ORF">A6X21_14270</name>
</gene>
<evidence type="ECO:0000256" key="6">
    <source>
        <dbReference type="ARBA" id="ARBA00022491"/>
    </source>
</evidence>
<evidence type="ECO:0000256" key="14">
    <source>
        <dbReference type="ARBA" id="ARBA00032593"/>
    </source>
</evidence>
<keyword evidence="8" id="KW-0805">Transcription regulation</keyword>
<evidence type="ECO:0000256" key="12">
    <source>
        <dbReference type="ARBA" id="ARBA00023211"/>
    </source>
</evidence>
<comment type="subunit">
    <text evidence="3">Homodimer.</text>
</comment>
<dbReference type="AlphaFoldDB" id="A0A1C3E461"/>
<dbReference type="SUPFAM" id="SSF47979">
    <property type="entry name" value="Iron-dependent repressor protein, dimerization domain"/>
    <property type="match status" value="1"/>
</dbReference>
<evidence type="ECO:0000256" key="3">
    <source>
        <dbReference type="ARBA" id="ARBA00011738"/>
    </source>
</evidence>
<dbReference type="InterPro" id="IPR001367">
    <property type="entry name" value="Fe_dep_repressor"/>
</dbReference>
<accession>A0A1C3E461</accession>
<comment type="similarity">
    <text evidence="2">Belongs to the DtxR/MntR family.</text>
</comment>
<evidence type="ECO:0000256" key="2">
    <source>
        <dbReference type="ARBA" id="ARBA00007871"/>
    </source>
</evidence>
<keyword evidence="12" id="KW-0464">Manganese</keyword>
<evidence type="ECO:0000256" key="13">
    <source>
        <dbReference type="ARBA" id="ARBA00025185"/>
    </source>
</evidence>
<dbReference type="SMART" id="SM00529">
    <property type="entry name" value="HTH_DTXR"/>
    <property type="match status" value="1"/>
</dbReference>
<dbReference type="GO" id="GO:0005737">
    <property type="term" value="C:cytoplasm"/>
    <property type="evidence" value="ECO:0007669"/>
    <property type="project" value="UniProtKB-SubCell"/>
</dbReference>
<dbReference type="InterPro" id="IPR036421">
    <property type="entry name" value="Fe_dep_repressor_sf"/>
</dbReference>
<dbReference type="Pfam" id="PF04023">
    <property type="entry name" value="FeoA"/>
    <property type="match status" value="1"/>
</dbReference>
<dbReference type="GO" id="GO:0003677">
    <property type="term" value="F:DNA binding"/>
    <property type="evidence" value="ECO:0007669"/>
    <property type="project" value="UniProtKB-KW"/>
</dbReference>
<evidence type="ECO:0000256" key="7">
    <source>
        <dbReference type="ARBA" id="ARBA00023004"/>
    </source>
</evidence>
<comment type="subcellular location">
    <subcellularLocation>
        <location evidence="1">Cytoplasm</location>
    </subcellularLocation>
</comment>
<keyword evidence="11" id="KW-0804">Transcription</keyword>
<dbReference type="SUPFAM" id="SSF50037">
    <property type="entry name" value="C-terminal domain of transcriptional repressors"/>
    <property type="match status" value="1"/>
</dbReference>
<evidence type="ECO:0000259" key="15">
    <source>
        <dbReference type="PROSITE" id="PS50944"/>
    </source>
</evidence>
<evidence type="ECO:0000256" key="1">
    <source>
        <dbReference type="ARBA" id="ARBA00004496"/>
    </source>
</evidence>
<evidence type="ECO:0000313" key="16">
    <source>
        <dbReference type="EMBL" id="ODA28024.1"/>
    </source>
</evidence>
<dbReference type="InterPro" id="IPR022687">
    <property type="entry name" value="HTH_DTXR"/>
</dbReference>
<dbReference type="Gene3D" id="2.30.30.90">
    <property type="match status" value="1"/>
</dbReference>
<reference evidence="16 17" key="1">
    <citation type="submission" date="2016-05" db="EMBL/GenBank/DDBJ databases">
        <title>Genomic and physiological characterization of Planctopirus sp. isolated from fresh water lake.</title>
        <authorList>
            <person name="Subhash Y."/>
            <person name="Ramana C."/>
        </authorList>
    </citation>
    <scope>NUCLEOTIDE SEQUENCE [LARGE SCALE GENOMIC DNA]</scope>
    <source>
        <strain evidence="16 17">JC280</strain>
    </source>
</reference>
<dbReference type="Gene3D" id="1.10.60.10">
    <property type="entry name" value="Iron dependent repressor, metal binding and dimerisation domain"/>
    <property type="match status" value="1"/>
</dbReference>
<evidence type="ECO:0000256" key="4">
    <source>
        <dbReference type="ARBA" id="ARBA00022386"/>
    </source>
</evidence>
<keyword evidence="7" id="KW-0408">Iron</keyword>
<dbReference type="InterPro" id="IPR036388">
    <property type="entry name" value="WH-like_DNA-bd_sf"/>
</dbReference>
<keyword evidence="17" id="KW-1185">Reference proteome</keyword>
<keyword evidence="10" id="KW-0010">Activator</keyword>
<keyword evidence="5" id="KW-0963">Cytoplasm</keyword>
<evidence type="ECO:0000256" key="8">
    <source>
        <dbReference type="ARBA" id="ARBA00023015"/>
    </source>
</evidence>
<dbReference type="GO" id="GO:0046983">
    <property type="term" value="F:protein dimerization activity"/>
    <property type="evidence" value="ECO:0007669"/>
    <property type="project" value="InterPro"/>
</dbReference>
<dbReference type="InterPro" id="IPR050536">
    <property type="entry name" value="DtxR_MntR_Metal-Reg"/>
</dbReference>
<dbReference type="Pfam" id="PF01325">
    <property type="entry name" value="Fe_dep_repress"/>
    <property type="match status" value="1"/>
</dbReference>
<dbReference type="FunFam" id="1.10.60.10:FF:000004">
    <property type="entry name" value="DtxR family transcriptional regulator"/>
    <property type="match status" value="1"/>
</dbReference>
<dbReference type="GO" id="GO:0046914">
    <property type="term" value="F:transition metal ion binding"/>
    <property type="evidence" value="ECO:0007669"/>
    <property type="project" value="InterPro"/>
</dbReference>